<dbReference type="EMBL" id="JAUTXT010000044">
    <property type="protein sequence ID" value="KAK3671361.1"/>
    <property type="molecule type" value="Genomic_DNA"/>
</dbReference>
<dbReference type="Proteomes" id="UP001274830">
    <property type="component" value="Unassembled WGS sequence"/>
</dbReference>
<protein>
    <submittedName>
        <fullName evidence="1">Uncharacterized protein</fullName>
    </submittedName>
</protein>
<dbReference type="AlphaFoldDB" id="A0AAE0TTC0"/>
<organism evidence="1 2">
    <name type="scientific">Recurvomyces mirabilis</name>
    <dbReference type="NCBI Taxonomy" id="574656"/>
    <lineage>
        <taxon>Eukaryota</taxon>
        <taxon>Fungi</taxon>
        <taxon>Dikarya</taxon>
        <taxon>Ascomycota</taxon>
        <taxon>Pezizomycotina</taxon>
        <taxon>Dothideomycetes</taxon>
        <taxon>Dothideomycetidae</taxon>
        <taxon>Mycosphaerellales</taxon>
        <taxon>Teratosphaeriaceae</taxon>
        <taxon>Recurvomyces</taxon>
    </lineage>
</organism>
<evidence type="ECO:0000313" key="2">
    <source>
        <dbReference type="Proteomes" id="UP001274830"/>
    </source>
</evidence>
<proteinExistence type="predicted"/>
<gene>
    <name evidence="1" type="ORF">LTR78_008822</name>
</gene>
<name>A0AAE0TTC0_9PEZI</name>
<accession>A0AAE0TTC0</accession>
<comment type="caution">
    <text evidence="1">The sequence shown here is derived from an EMBL/GenBank/DDBJ whole genome shotgun (WGS) entry which is preliminary data.</text>
</comment>
<evidence type="ECO:0000313" key="1">
    <source>
        <dbReference type="EMBL" id="KAK3671361.1"/>
    </source>
</evidence>
<reference evidence="1" key="1">
    <citation type="submission" date="2023-07" db="EMBL/GenBank/DDBJ databases">
        <title>Black Yeasts Isolated from many extreme environments.</title>
        <authorList>
            <person name="Coleine C."/>
            <person name="Stajich J.E."/>
            <person name="Selbmann L."/>
        </authorList>
    </citation>
    <scope>NUCLEOTIDE SEQUENCE</scope>
    <source>
        <strain evidence="1">CCFEE 5485</strain>
    </source>
</reference>
<sequence length="187" mass="19862">MFGQYGPAAAYVASDLSIPGIPTTLLPGAVLGDGEYGATSVYLANATNVITSLGQAFASPTPYAIWQDIGFTTLTPKFYTNAPSPLPTKWAASQCGVWQDGGYDAYVSGTWIYVSSSQLLPYTGEIGGPLDSDYIISTLGIQFAYTRLPDIAVPLATALPNQHIFVEMQQSPWLLGSNASQILKETP</sequence>
<keyword evidence="2" id="KW-1185">Reference proteome</keyword>